<dbReference type="PANTHER" id="PTHR46558">
    <property type="entry name" value="TRACRIPTIONAL REGULATORY PROTEIN-RELATED-RELATED"/>
    <property type="match status" value="1"/>
</dbReference>
<dbReference type="AlphaFoldDB" id="A0A917J3R0"/>
<comment type="caution">
    <text evidence="3">The sequence shown here is derived from an EMBL/GenBank/DDBJ whole genome shotgun (WGS) entry which is preliminary data.</text>
</comment>
<keyword evidence="4" id="KW-1185">Reference proteome</keyword>
<reference evidence="3" key="2">
    <citation type="submission" date="2020-09" db="EMBL/GenBank/DDBJ databases">
        <authorList>
            <person name="Sun Q."/>
            <person name="Zhou Y."/>
        </authorList>
    </citation>
    <scope>NUCLEOTIDE SEQUENCE</scope>
    <source>
        <strain evidence="3">CGMCC 1.15290</strain>
    </source>
</reference>
<dbReference type="Gene3D" id="1.10.260.40">
    <property type="entry name" value="lambda repressor-like DNA-binding domains"/>
    <property type="match status" value="1"/>
</dbReference>
<evidence type="ECO:0000313" key="3">
    <source>
        <dbReference type="EMBL" id="GGH80912.1"/>
    </source>
</evidence>
<dbReference type="InterPro" id="IPR001387">
    <property type="entry name" value="Cro/C1-type_HTH"/>
</dbReference>
<dbReference type="SUPFAM" id="SSF47413">
    <property type="entry name" value="lambda repressor-like DNA-binding domains"/>
    <property type="match status" value="1"/>
</dbReference>
<dbReference type="EMBL" id="BMIB01000006">
    <property type="protein sequence ID" value="GGH80912.1"/>
    <property type="molecule type" value="Genomic_DNA"/>
</dbReference>
<evidence type="ECO:0000313" key="4">
    <source>
        <dbReference type="Proteomes" id="UP000627292"/>
    </source>
</evidence>
<accession>A0A917J3R0</accession>
<reference evidence="3" key="1">
    <citation type="journal article" date="2014" name="Int. J. Syst. Evol. Microbiol.">
        <title>Complete genome sequence of Corynebacterium casei LMG S-19264T (=DSM 44701T), isolated from a smear-ripened cheese.</title>
        <authorList>
            <consortium name="US DOE Joint Genome Institute (JGI-PGF)"/>
            <person name="Walter F."/>
            <person name="Albersmeier A."/>
            <person name="Kalinowski J."/>
            <person name="Ruckert C."/>
        </authorList>
    </citation>
    <scope>NUCLEOTIDE SEQUENCE</scope>
    <source>
        <strain evidence="3">CGMCC 1.15290</strain>
    </source>
</reference>
<dbReference type="Proteomes" id="UP000627292">
    <property type="component" value="Unassembled WGS sequence"/>
</dbReference>
<evidence type="ECO:0000259" key="2">
    <source>
        <dbReference type="PROSITE" id="PS50943"/>
    </source>
</evidence>
<dbReference type="CDD" id="cd00093">
    <property type="entry name" value="HTH_XRE"/>
    <property type="match status" value="1"/>
</dbReference>
<feature type="domain" description="HTH cro/C1-type" evidence="2">
    <location>
        <begin position="12"/>
        <end position="66"/>
    </location>
</feature>
<evidence type="ECO:0000256" key="1">
    <source>
        <dbReference type="ARBA" id="ARBA00023125"/>
    </source>
</evidence>
<keyword evidence="1" id="KW-0238">DNA-binding</keyword>
<dbReference type="PANTHER" id="PTHR46558:SF14">
    <property type="entry name" value="HTH-TYPE TRANSCRIPTIONAL REGULATOR ANSR"/>
    <property type="match status" value="1"/>
</dbReference>
<dbReference type="InterPro" id="IPR010982">
    <property type="entry name" value="Lambda_DNA-bd_dom_sf"/>
</dbReference>
<dbReference type="SMART" id="SM00530">
    <property type="entry name" value="HTH_XRE"/>
    <property type="match status" value="1"/>
</dbReference>
<proteinExistence type="predicted"/>
<protein>
    <recommendedName>
        <fullName evidence="2">HTH cro/C1-type domain-containing protein</fullName>
    </recommendedName>
</protein>
<sequence>MKVTLNNLPGNLRVLRKSKKLQQEDMMEPLGISRATWSNYELGKTEPQIQTLLDIAGFFEVSMDDLLKNNLSEHPQWAQKKPVRYQQQKRKKGLQLEENIAKDANFAAGQEELLQQILEELRAIRKNISQQ</sequence>
<dbReference type="GO" id="GO:0003677">
    <property type="term" value="F:DNA binding"/>
    <property type="evidence" value="ECO:0007669"/>
    <property type="project" value="UniProtKB-KW"/>
</dbReference>
<name>A0A917J3R0_9BACT</name>
<gene>
    <name evidence="3" type="ORF">GCM10011379_52490</name>
</gene>
<dbReference type="Pfam" id="PF12844">
    <property type="entry name" value="HTH_19"/>
    <property type="match status" value="1"/>
</dbReference>
<dbReference type="PROSITE" id="PS50943">
    <property type="entry name" value="HTH_CROC1"/>
    <property type="match status" value="1"/>
</dbReference>
<organism evidence="3 4">
    <name type="scientific">Filimonas zeae</name>
    <dbReference type="NCBI Taxonomy" id="1737353"/>
    <lineage>
        <taxon>Bacteria</taxon>
        <taxon>Pseudomonadati</taxon>
        <taxon>Bacteroidota</taxon>
        <taxon>Chitinophagia</taxon>
        <taxon>Chitinophagales</taxon>
        <taxon>Chitinophagaceae</taxon>
        <taxon>Filimonas</taxon>
    </lineage>
</organism>